<feature type="transmembrane region" description="Helical" evidence="12">
    <location>
        <begin position="413"/>
        <end position="430"/>
    </location>
</feature>
<dbReference type="Gene3D" id="1.20.1250.20">
    <property type="entry name" value="MFS general substrate transporter like domains"/>
    <property type="match status" value="1"/>
</dbReference>
<keyword evidence="4" id="KW-1003">Cell membrane</keyword>
<evidence type="ECO:0000259" key="13">
    <source>
        <dbReference type="PROSITE" id="PS50850"/>
    </source>
</evidence>
<keyword evidence="6 12" id="KW-0812">Transmembrane</keyword>
<feature type="transmembrane region" description="Helical" evidence="12">
    <location>
        <begin position="65"/>
        <end position="85"/>
    </location>
</feature>
<feature type="transmembrane region" description="Helical" evidence="12">
    <location>
        <begin position="346"/>
        <end position="369"/>
    </location>
</feature>
<dbReference type="SUPFAM" id="SSF103473">
    <property type="entry name" value="MFS general substrate transporter"/>
    <property type="match status" value="1"/>
</dbReference>
<proteinExistence type="inferred from homology"/>
<dbReference type="EMBL" id="CP039908">
    <property type="protein sequence ID" value="QCM02526.1"/>
    <property type="molecule type" value="Genomic_DNA"/>
</dbReference>
<dbReference type="PROSITE" id="PS50850">
    <property type="entry name" value="MFS"/>
    <property type="match status" value="1"/>
</dbReference>
<dbReference type="PANTHER" id="PTHR43528:SF5">
    <property type="entry name" value="PROLINE_BETAINE TRANSPORTER"/>
    <property type="match status" value="1"/>
</dbReference>
<dbReference type="GO" id="GO:0015293">
    <property type="term" value="F:symporter activity"/>
    <property type="evidence" value="ECO:0007669"/>
    <property type="project" value="UniProtKB-KW"/>
</dbReference>
<reference evidence="14 15" key="1">
    <citation type="submission" date="2019-04" db="EMBL/GenBank/DDBJ databases">
        <title>Complete genome sequence of Agrobacterium tumefaciens CFBP6624.</title>
        <authorList>
            <person name="Haryono M."/>
            <person name="Lin Y.-C."/>
            <person name="Lai E.-M."/>
            <person name="Kuo C.-H."/>
        </authorList>
    </citation>
    <scope>NUCLEOTIDE SEQUENCE [LARGE SCALE GENOMIC DNA]</scope>
    <source>
        <strain evidence="14 15">CFBP6624</strain>
    </source>
</reference>
<organism evidence="14 15">
    <name type="scientific">Agrobacterium tumefaciens</name>
    <dbReference type="NCBI Taxonomy" id="358"/>
    <lineage>
        <taxon>Bacteria</taxon>
        <taxon>Pseudomonadati</taxon>
        <taxon>Pseudomonadota</taxon>
        <taxon>Alphaproteobacteria</taxon>
        <taxon>Hyphomicrobiales</taxon>
        <taxon>Rhizobiaceae</taxon>
        <taxon>Rhizobium/Agrobacterium group</taxon>
        <taxon>Agrobacterium</taxon>
        <taxon>Agrobacterium tumefaciens complex</taxon>
    </lineage>
</organism>
<feature type="transmembrane region" description="Helical" evidence="12">
    <location>
        <begin position="381"/>
        <end position="401"/>
    </location>
</feature>
<feature type="transmembrane region" description="Helical" evidence="12">
    <location>
        <begin position="41"/>
        <end position="59"/>
    </location>
</feature>
<dbReference type="InterPro" id="IPR005829">
    <property type="entry name" value="Sugar_transporter_CS"/>
</dbReference>
<evidence type="ECO:0000256" key="11">
    <source>
        <dbReference type="ARBA" id="ARBA00069296"/>
    </source>
</evidence>
<dbReference type="PROSITE" id="PS00216">
    <property type="entry name" value="SUGAR_TRANSPORT_1"/>
    <property type="match status" value="1"/>
</dbReference>
<dbReference type="Pfam" id="PF00083">
    <property type="entry name" value="Sugar_tr"/>
    <property type="match status" value="2"/>
</dbReference>
<evidence type="ECO:0000256" key="4">
    <source>
        <dbReference type="ARBA" id="ARBA00022475"/>
    </source>
</evidence>
<evidence type="ECO:0000256" key="8">
    <source>
        <dbReference type="ARBA" id="ARBA00022989"/>
    </source>
</evidence>
<keyword evidence="8 12" id="KW-1133">Transmembrane helix</keyword>
<evidence type="ECO:0000256" key="9">
    <source>
        <dbReference type="ARBA" id="ARBA00023136"/>
    </source>
</evidence>
<evidence type="ECO:0000256" key="7">
    <source>
        <dbReference type="ARBA" id="ARBA00022847"/>
    </source>
</evidence>
<evidence type="ECO:0000313" key="14">
    <source>
        <dbReference type="EMBL" id="QCM02526.1"/>
    </source>
</evidence>
<dbReference type="InterPro" id="IPR051084">
    <property type="entry name" value="H+-coupled_symporters"/>
</dbReference>
<accession>A0AAE6BR84</accession>
<feature type="transmembrane region" description="Helical" evidence="12">
    <location>
        <begin position="97"/>
        <end position="116"/>
    </location>
</feature>
<keyword evidence="9 12" id="KW-0472">Membrane</keyword>
<feature type="transmembrane region" description="Helical" evidence="12">
    <location>
        <begin position="254"/>
        <end position="271"/>
    </location>
</feature>
<gene>
    <name evidence="14" type="ORF">CFBP6624_20360</name>
</gene>
<dbReference type="PROSITE" id="PS00217">
    <property type="entry name" value="SUGAR_TRANSPORT_2"/>
    <property type="match status" value="1"/>
</dbReference>
<keyword evidence="5" id="KW-0997">Cell inner membrane</keyword>
<dbReference type="InterPro" id="IPR020846">
    <property type="entry name" value="MFS_dom"/>
</dbReference>
<protein>
    <recommendedName>
        <fullName evidence="11">Alpha-ketoglutarate permease</fullName>
    </recommendedName>
</protein>
<dbReference type="AlphaFoldDB" id="A0AAE6BR84"/>
<feature type="transmembrane region" description="Helical" evidence="12">
    <location>
        <begin position="163"/>
        <end position="186"/>
    </location>
</feature>
<feature type="transmembrane region" description="Helical" evidence="12">
    <location>
        <begin position="122"/>
        <end position="142"/>
    </location>
</feature>
<evidence type="ECO:0000256" key="5">
    <source>
        <dbReference type="ARBA" id="ARBA00022519"/>
    </source>
</evidence>
<keyword evidence="3" id="KW-0813">Transport</keyword>
<evidence type="ECO:0000256" key="6">
    <source>
        <dbReference type="ARBA" id="ARBA00022692"/>
    </source>
</evidence>
<dbReference type="CDD" id="cd17367">
    <property type="entry name" value="MFS_KgtP"/>
    <property type="match status" value="1"/>
</dbReference>
<evidence type="ECO:0000256" key="2">
    <source>
        <dbReference type="ARBA" id="ARBA00008240"/>
    </source>
</evidence>
<feature type="transmembrane region" description="Helical" evidence="12">
    <location>
        <begin position="198"/>
        <end position="217"/>
    </location>
</feature>
<dbReference type="Proteomes" id="UP000298646">
    <property type="component" value="Chromosome linear"/>
</dbReference>
<feature type="transmembrane region" description="Helical" evidence="12">
    <location>
        <begin position="320"/>
        <end position="340"/>
    </location>
</feature>
<comment type="subcellular location">
    <subcellularLocation>
        <location evidence="1">Cell inner membrane</location>
        <topology evidence="1">Multi-pass membrane protein</topology>
    </subcellularLocation>
</comment>
<dbReference type="FunFam" id="1.20.1250.20:FF:000095">
    <property type="entry name" value="Alpha-ketoglutarate permease"/>
    <property type="match status" value="1"/>
</dbReference>
<evidence type="ECO:0000256" key="12">
    <source>
        <dbReference type="SAM" id="Phobius"/>
    </source>
</evidence>
<dbReference type="InterPro" id="IPR036259">
    <property type="entry name" value="MFS_trans_sf"/>
</dbReference>
<evidence type="ECO:0000313" key="15">
    <source>
        <dbReference type="Proteomes" id="UP000298646"/>
    </source>
</evidence>
<feature type="domain" description="Major facilitator superfamily (MFS) profile" evidence="13">
    <location>
        <begin position="26"/>
        <end position="436"/>
    </location>
</feature>
<dbReference type="InterPro" id="IPR005828">
    <property type="entry name" value="MFS_sugar_transport-like"/>
</dbReference>
<comment type="similarity">
    <text evidence="2">Belongs to the major facilitator superfamily. Metabolite:H+ Symporter (MHS) family (TC 2.A.1.6) family.</text>
</comment>
<keyword evidence="7" id="KW-0769">Symport</keyword>
<evidence type="ECO:0000256" key="3">
    <source>
        <dbReference type="ARBA" id="ARBA00022448"/>
    </source>
</evidence>
<evidence type="ECO:0000256" key="1">
    <source>
        <dbReference type="ARBA" id="ARBA00004429"/>
    </source>
</evidence>
<sequence>MNWSQPVNIMANGPATAPDQKTRLKSIIGGSAGNLVEWYDWYVYSAFTLYFAPVFFPSGNQTAELLSAAAVFAVGFLMRPIGAWFMGTYADRKGRKAGLTLSVTLMCLGSLLIAITPGHETIGIAAPAILVFARLLQGISVGGEYGASATYLSEMAGKSRRGFFSSFQYVTLISGQLLALAVLLVLQRVLTPAQLGDWGWRIPFFIGGILAIAVFYIRRGLAETQSFENAKAGGDADKPKSSGWALFKHYPREALMVMALTSGGTLAFYAYTTYLQKFLVNTSGFSKESATEITTAALFVFMLCQPLAGALSDKVGRKPLMVGFGILGTLFTYVIFTTLATTTDPIMAFALVLVGLLIVTGYTSINAVVKAEMFPAHIRALGVALPYALANTIFGGTAEFVALKFKQIGHENWFFWYVTIMIALSLVVYVKMRDTRDHSHIHED</sequence>
<dbReference type="GO" id="GO:0005886">
    <property type="term" value="C:plasma membrane"/>
    <property type="evidence" value="ECO:0007669"/>
    <property type="project" value="UniProtKB-SubCell"/>
</dbReference>
<evidence type="ECO:0000256" key="10">
    <source>
        <dbReference type="ARBA" id="ARBA00058957"/>
    </source>
</evidence>
<comment type="function">
    <text evidence="10">Uptake of alpha-ketoglutarate across the boundary membrane with the concomitant import of a cation (symport system).</text>
</comment>
<name>A0AAE6BR84_AGRTU</name>
<dbReference type="PANTHER" id="PTHR43528">
    <property type="entry name" value="ALPHA-KETOGLUTARATE PERMEASE"/>
    <property type="match status" value="1"/>
</dbReference>
<feature type="transmembrane region" description="Helical" evidence="12">
    <location>
        <begin position="291"/>
        <end position="308"/>
    </location>
</feature>